<evidence type="ECO:0000256" key="1">
    <source>
        <dbReference type="ARBA" id="ARBA00006226"/>
    </source>
</evidence>
<dbReference type="InterPro" id="IPR035093">
    <property type="entry name" value="RelE/ParE_toxin_dom_sf"/>
</dbReference>
<evidence type="ECO:0000313" key="4">
    <source>
        <dbReference type="Proteomes" id="UP000034076"/>
    </source>
</evidence>
<dbReference type="AlphaFoldDB" id="A0A0M2NN99"/>
<dbReference type="Pfam" id="PF05016">
    <property type="entry name" value="ParE_toxin"/>
    <property type="match status" value="1"/>
</dbReference>
<reference evidence="3 4" key="1">
    <citation type="submission" date="2015-04" db="EMBL/GenBank/DDBJ databases">
        <title>Draft genome sequence of bacteremic isolate Catabacter hongkongensis type strain HKU16T.</title>
        <authorList>
            <person name="Lau S.K."/>
            <person name="Teng J.L."/>
            <person name="Huang Y."/>
            <person name="Curreem S.O."/>
            <person name="Tsui S.K."/>
            <person name="Woo P.C."/>
        </authorList>
    </citation>
    <scope>NUCLEOTIDE SEQUENCE [LARGE SCALE GENOMIC DNA]</scope>
    <source>
        <strain evidence="3 4">HKU16</strain>
    </source>
</reference>
<dbReference type="Proteomes" id="UP000034076">
    <property type="component" value="Unassembled WGS sequence"/>
</dbReference>
<dbReference type="RefSeq" id="WP_046442526.1">
    <property type="nucleotide sequence ID" value="NZ_LAYJ01000053.1"/>
</dbReference>
<name>A0A0M2NN99_9FIRM</name>
<dbReference type="OrthoDB" id="9798046at2"/>
<evidence type="ECO:0000313" key="3">
    <source>
        <dbReference type="EMBL" id="KKI51897.1"/>
    </source>
</evidence>
<keyword evidence="2" id="KW-1277">Toxin-antitoxin system</keyword>
<dbReference type="InterPro" id="IPR007712">
    <property type="entry name" value="RelE/ParE_toxin"/>
</dbReference>
<proteinExistence type="inferred from homology"/>
<protein>
    <recommendedName>
        <fullName evidence="5">Type II toxin-antitoxin system RelE/ParE family toxin</fullName>
    </recommendedName>
</protein>
<dbReference type="STRING" id="270498.CHK_0580"/>
<accession>A0A0M2NN99</accession>
<evidence type="ECO:0000256" key="2">
    <source>
        <dbReference type="ARBA" id="ARBA00022649"/>
    </source>
</evidence>
<dbReference type="InterPro" id="IPR051803">
    <property type="entry name" value="TA_system_RelE-like_toxin"/>
</dbReference>
<dbReference type="Gene3D" id="3.30.2310.20">
    <property type="entry name" value="RelE-like"/>
    <property type="match status" value="1"/>
</dbReference>
<organism evidence="3 4">
    <name type="scientific">Christensenella hongkongensis</name>
    <dbReference type="NCBI Taxonomy" id="270498"/>
    <lineage>
        <taxon>Bacteria</taxon>
        <taxon>Bacillati</taxon>
        <taxon>Bacillota</taxon>
        <taxon>Clostridia</taxon>
        <taxon>Christensenellales</taxon>
        <taxon>Christensenellaceae</taxon>
        <taxon>Christensenella</taxon>
    </lineage>
</organism>
<comment type="caution">
    <text evidence="3">The sequence shown here is derived from an EMBL/GenBank/DDBJ whole genome shotgun (WGS) entry which is preliminary data.</text>
</comment>
<dbReference type="EMBL" id="LAYJ01000053">
    <property type="protein sequence ID" value="KKI51897.1"/>
    <property type="molecule type" value="Genomic_DNA"/>
</dbReference>
<comment type="similarity">
    <text evidence="1">Belongs to the RelE toxin family.</text>
</comment>
<dbReference type="PANTHER" id="PTHR33755">
    <property type="entry name" value="TOXIN PARE1-RELATED"/>
    <property type="match status" value="1"/>
</dbReference>
<evidence type="ECO:0008006" key="5">
    <source>
        <dbReference type="Google" id="ProtNLM"/>
    </source>
</evidence>
<keyword evidence="4" id="KW-1185">Reference proteome</keyword>
<sequence>MILEWTHMAEADMDEILYYIAEDNVERAISFTEEIRHEAQKLLEFPMLGVPLISSNKNDRVLHYKGYSIVYTIFDSVILITEVYHQMKQNIRTKTD</sequence>
<gene>
    <name evidence="3" type="ORF">CHK_0580</name>
</gene>